<proteinExistence type="predicted"/>
<dbReference type="EMBL" id="CAIJDO010000373">
    <property type="protein sequence ID" value="CAD0010005.1"/>
    <property type="molecule type" value="Genomic_DNA"/>
</dbReference>
<protein>
    <submittedName>
        <fullName evidence="1">Uncharacterized protein</fullName>
    </submittedName>
</protein>
<dbReference type="Proteomes" id="UP000556700">
    <property type="component" value="Unassembled WGS sequence"/>
</dbReference>
<reference evidence="1 2" key="1">
    <citation type="submission" date="2020-06" db="EMBL/GenBank/DDBJ databases">
        <authorList>
            <person name="Criscuolo A."/>
        </authorList>
    </citation>
    <scope>NUCLEOTIDE SEQUENCE [LARGE SCALE GENOMIC DNA]</scope>
    <source>
        <strain evidence="2">CIP 110025</strain>
    </source>
</reference>
<evidence type="ECO:0000313" key="2">
    <source>
        <dbReference type="Proteomes" id="UP000556700"/>
    </source>
</evidence>
<comment type="caution">
    <text evidence="1">The sequence shown here is derived from an EMBL/GenBank/DDBJ whole genome shotgun (WGS) entry which is preliminary data.</text>
</comment>
<name>A0A6V6ZEG7_9FLAO</name>
<evidence type="ECO:0000313" key="1">
    <source>
        <dbReference type="EMBL" id="CAD0010005.1"/>
    </source>
</evidence>
<dbReference type="AlphaFoldDB" id="A0A6V6ZEG7"/>
<gene>
    <name evidence="1" type="ORF">FLACHUCJ7_04645</name>
</gene>
<organism evidence="1 2">
    <name type="scientific">Flavobacterium chungangense</name>
    <dbReference type="NCBI Taxonomy" id="554283"/>
    <lineage>
        <taxon>Bacteria</taxon>
        <taxon>Pseudomonadati</taxon>
        <taxon>Bacteroidota</taxon>
        <taxon>Flavobacteriia</taxon>
        <taxon>Flavobacteriales</taxon>
        <taxon>Flavobacteriaceae</taxon>
        <taxon>Flavobacterium</taxon>
    </lineage>
</organism>
<sequence length="40" mass="4688">MGRITLVKEIFFNIKINDKPNPRNPKLEPLTIIENIIIIK</sequence>
<keyword evidence="2" id="KW-1185">Reference proteome</keyword>
<accession>A0A6V6ZEG7</accession>